<dbReference type="Gene3D" id="3.40.390.10">
    <property type="entry name" value="Collagenase (Catalytic Domain)"/>
    <property type="match status" value="1"/>
</dbReference>
<reference evidence="3" key="1">
    <citation type="submission" date="2021-01" db="EMBL/GenBank/DDBJ databases">
        <authorList>
            <person name="Corre E."/>
            <person name="Pelletier E."/>
            <person name="Niang G."/>
            <person name="Scheremetjew M."/>
            <person name="Finn R."/>
            <person name="Kale V."/>
            <person name="Holt S."/>
            <person name="Cochrane G."/>
            <person name="Meng A."/>
            <person name="Brown T."/>
            <person name="Cohen L."/>
        </authorList>
    </citation>
    <scope>NUCLEOTIDE SEQUENCE</scope>
    <source>
        <strain evidence="3">GSO104</strain>
    </source>
</reference>
<feature type="region of interest" description="Disordered" evidence="1">
    <location>
        <begin position="261"/>
        <end position="282"/>
    </location>
</feature>
<keyword evidence="2" id="KW-0472">Membrane</keyword>
<feature type="compositionally biased region" description="Basic and acidic residues" evidence="1">
    <location>
        <begin position="28"/>
        <end position="38"/>
    </location>
</feature>
<protein>
    <recommendedName>
        <fullName evidence="4">Peptidase M10 metallopeptidase domain-containing protein</fullName>
    </recommendedName>
</protein>
<evidence type="ECO:0000256" key="1">
    <source>
        <dbReference type="SAM" id="MobiDB-lite"/>
    </source>
</evidence>
<name>A0A7S4QYC8_9STRA</name>
<keyword evidence="2" id="KW-0812">Transmembrane</keyword>
<gene>
    <name evidence="3" type="ORF">DBRI00130_LOCUS8880</name>
</gene>
<evidence type="ECO:0000256" key="2">
    <source>
        <dbReference type="SAM" id="Phobius"/>
    </source>
</evidence>
<feature type="region of interest" description="Disordered" evidence="1">
    <location>
        <begin position="450"/>
        <end position="473"/>
    </location>
</feature>
<feature type="compositionally biased region" description="Basic residues" evidence="1">
    <location>
        <begin position="103"/>
        <end position="113"/>
    </location>
</feature>
<feature type="compositionally biased region" description="Pro residues" evidence="1">
    <location>
        <begin position="68"/>
        <end position="78"/>
    </location>
</feature>
<sequence>MTRSSRTKSKNTDTTNDEALARALQEQYRAEEQLERVRSRSNVMENSSSQRPLQRSQSQRSQREPPVRSSPPSPPPRQGSPRRREGSPQQRSSSGRKSDRKSSRGSKPKRPKARVTNPPPASELSAHLYSKLKPGSSAATAATEETTAQTTVNIADLNDTEYSAHLQKLEDEEYARRLQQMEERAAAPPAPPPPQTVAELRAEAVVQQQQQRQAQNSRCRKYLPYATFLCTVAIGLTVFFVVFDGNVDNLPNLPSLEDLWPDSDPFDGENGDPNSANKWSSRDPGLDLTILNSLSKDWTEAFYQAVSDWDNPPPPEVDVLRLTTSTTPYESECSPVRDKMKVCNGRYGDTNWRGINEVLIRRGYILSSVAKMNDSYLSDSSIYQRQYTMCHEIGHGFGLPHTDEDFYNKDLGNCMDYTSNPKNNLRPSTMNFEFLANMYGVDINPELSVDGGLDDGTRHRNRYNQEETGEDENRRRKVRIWNYGDSTTDSDVSPEEEDIPEWNEYKSLVRTSSTSHLDDFLEQVLHKDSVPPYARRTRKWRTLHKREEGQAHELDLGNGYTYRVSVLH</sequence>
<feature type="region of interest" description="Disordered" evidence="1">
    <location>
        <begin position="1"/>
        <end position="124"/>
    </location>
</feature>
<keyword evidence="2" id="KW-1133">Transmembrane helix</keyword>
<dbReference type="InterPro" id="IPR024079">
    <property type="entry name" value="MetalloPept_cat_dom_sf"/>
</dbReference>
<organism evidence="3">
    <name type="scientific">Ditylum brightwellii</name>
    <dbReference type="NCBI Taxonomy" id="49249"/>
    <lineage>
        <taxon>Eukaryota</taxon>
        <taxon>Sar</taxon>
        <taxon>Stramenopiles</taxon>
        <taxon>Ochrophyta</taxon>
        <taxon>Bacillariophyta</taxon>
        <taxon>Mediophyceae</taxon>
        <taxon>Lithodesmiophycidae</taxon>
        <taxon>Lithodesmiales</taxon>
        <taxon>Lithodesmiaceae</taxon>
        <taxon>Ditylum</taxon>
    </lineage>
</organism>
<feature type="compositionally biased region" description="Low complexity" evidence="1">
    <location>
        <begin position="47"/>
        <end position="60"/>
    </location>
</feature>
<evidence type="ECO:0008006" key="4">
    <source>
        <dbReference type="Google" id="ProtNLM"/>
    </source>
</evidence>
<dbReference type="SUPFAM" id="SSF55486">
    <property type="entry name" value="Metalloproteases ('zincins'), catalytic domain"/>
    <property type="match status" value="1"/>
</dbReference>
<dbReference type="AlphaFoldDB" id="A0A7S4QYC8"/>
<evidence type="ECO:0000313" key="3">
    <source>
        <dbReference type="EMBL" id="CAE4595739.1"/>
    </source>
</evidence>
<accession>A0A7S4QYC8</accession>
<dbReference type="GO" id="GO:0008237">
    <property type="term" value="F:metallopeptidase activity"/>
    <property type="evidence" value="ECO:0007669"/>
    <property type="project" value="InterPro"/>
</dbReference>
<feature type="transmembrane region" description="Helical" evidence="2">
    <location>
        <begin position="222"/>
        <end position="243"/>
    </location>
</feature>
<feature type="compositionally biased region" description="Acidic residues" evidence="1">
    <location>
        <begin position="261"/>
        <end position="270"/>
    </location>
</feature>
<dbReference type="EMBL" id="HBNS01010986">
    <property type="protein sequence ID" value="CAE4595739.1"/>
    <property type="molecule type" value="Transcribed_RNA"/>
</dbReference>
<proteinExistence type="predicted"/>